<dbReference type="Pfam" id="PF10433">
    <property type="entry name" value="Beta-prop_RSE1_1st"/>
    <property type="match status" value="1"/>
</dbReference>
<keyword evidence="4" id="KW-1185">Reference proteome</keyword>
<evidence type="ECO:0000313" key="3">
    <source>
        <dbReference type="EMBL" id="KAK7745257.1"/>
    </source>
</evidence>
<sequence length="428" mass="49080">MSIQTNVLENGEWVTRTLTAEELLQEDGPRRRMGRQPPSKPPENFVQICELRQDRRLQDIIRKRDFGSKIRNARVMGPSTDYTTYREDTEWGTRVKTEEDQDIAMAATNLSDPAQQTRPGRLPHNLLILALENGTLVFLFLQQDSVGNWQFISFQHSIPGARLVYPGFHMTIDPSSRYLTLACLEDLFVTFELESMENLRTQRKGGFRLQPIRSFRARAINGIIHKIEYLHPSPENDYHIILLLLVVKHQKSKLVLYEWEQGDELLRVFSEERSGHPLADEYRLPLLLIPLTVRNAFLIVTEHLTATCSDILQGSPTFEPFELDQNVQSTEYHDGPIKPLWTAWTRPYRESRYHTDHDVLYLAREDGLLNWLDIGEDPNVEVAYGMGSLECTIDSAFTCMYDAVGDVLIAGGNCCPGTIWSVSFPTIL</sequence>
<dbReference type="EMBL" id="JAKJXP020000109">
    <property type="protein sequence ID" value="KAK7745257.1"/>
    <property type="molecule type" value="Genomic_DNA"/>
</dbReference>
<evidence type="ECO:0000313" key="4">
    <source>
        <dbReference type="Proteomes" id="UP001320420"/>
    </source>
</evidence>
<gene>
    <name evidence="3" type="ORF">SLS62_009809</name>
</gene>
<dbReference type="InterPro" id="IPR018846">
    <property type="entry name" value="Beta-prop_RSE1/DDB1/CPSF1_1st"/>
</dbReference>
<name>A0AAN9UEL3_9PEZI</name>
<dbReference type="Proteomes" id="UP001320420">
    <property type="component" value="Unassembled WGS sequence"/>
</dbReference>
<reference evidence="3 4" key="1">
    <citation type="submission" date="2024-02" db="EMBL/GenBank/DDBJ databases">
        <title>De novo assembly and annotation of 12 fungi associated with fruit tree decline syndrome in Ontario, Canada.</title>
        <authorList>
            <person name="Sulman M."/>
            <person name="Ellouze W."/>
            <person name="Ilyukhin E."/>
        </authorList>
    </citation>
    <scope>NUCLEOTIDE SEQUENCE [LARGE SCALE GENOMIC DNA]</scope>
    <source>
        <strain evidence="3 4">M11/M66-122</strain>
    </source>
</reference>
<dbReference type="AlphaFoldDB" id="A0AAN9UEL3"/>
<feature type="region of interest" description="Disordered" evidence="1">
    <location>
        <begin position="24"/>
        <end position="43"/>
    </location>
</feature>
<dbReference type="InterPro" id="IPR015943">
    <property type="entry name" value="WD40/YVTN_repeat-like_dom_sf"/>
</dbReference>
<evidence type="ECO:0000259" key="2">
    <source>
        <dbReference type="Pfam" id="PF10433"/>
    </source>
</evidence>
<feature type="domain" description="RSE1/DDB1/CPSF1 first beta-propeller" evidence="2">
    <location>
        <begin position="43"/>
        <end position="413"/>
    </location>
</feature>
<dbReference type="Gene3D" id="2.130.10.10">
    <property type="entry name" value="YVTN repeat-like/Quinoprotein amine dehydrogenase"/>
    <property type="match status" value="1"/>
</dbReference>
<accession>A0AAN9UEL3</accession>
<evidence type="ECO:0000256" key="1">
    <source>
        <dbReference type="SAM" id="MobiDB-lite"/>
    </source>
</evidence>
<comment type="caution">
    <text evidence="3">The sequence shown here is derived from an EMBL/GenBank/DDBJ whole genome shotgun (WGS) entry which is preliminary data.</text>
</comment>
<protein>
    <recommendedName>
        <fullName evidence="2">RSE1/DDB1/CPSF1 first beta-propeller domain-containing protein</fullName>
    </recommendedName>
</protein>
<proteinExistence type="predicted"/>
<organism evidence="3 4">
    <name type="scientific">Diatrype stigma</name>
    <dbReference type="NCBI Taxonomy" id="117547"/>
    <lineage>
        <taxon>Eukaryota</taxon>
        <taxon>Fungi</taxon>
        <taxon>Dikarya</taxon>
        <taxon>Ascomycota</taxon>
        <taxon>Pezizomycotina</taxon>
        <taxon>Sordariomycetes</taxon>
        <taxon>Xylariomycetidae</taxon>
        <taxon>Xylariales</taxon>
        <taxon>Diatrypaceae</taxon>
        <taxon>Diatrype</taxon>
    </lineage>
</organism>